<dbReference type="GO" id="GO:0140663">
    <property type="term" value="F:ATP-dependent FeS chaperone activity"/>
    <property type="evidence" value="ECO:0007669"/>
    <property type="project" value="InterPro"/>
</dbReference>
<evidence type="ECO:0000256" key="4">
    <source>
        <dbReference type="ARBA" id="ARBA00022840"/>
    </source>
</evidence>
<evidence type="ECO:0000313" key="8">
    <source>
        <dbReference type="Proteomes" id="UP000595437"/>
    </source>
</evidence>
<evidence type="ECO:0000313" key="7">
    <source>
        <dbReference type="EMBL" id="QQP35509.1"/>
    </source>
</evidence>
<organism evidence="7 8">
    <name type="scientific">Caligus rogercresseyi</name>
    <name type="common">Sea louse</name>
    <dbReference type="NCBI Taxonomy" id="217165"/>
    <lineage>
        <taxon>Eukaryota</taxon>
        <taxon>Metazoa</taxon>
        <taxon>Ecdysozoa</taxon>
        <taxon>Arthropoda</taxon>
        <taxon>Crustacea</taxon>
        <taxon>Multicrustacea</taxon>
        <taxon>Hexanauplia</taxon>
        <taxon>Copepoda</taxon>
        <taxon>Siphonostomatoida</taxon>
        <taxon>Caligidae</taxon>
        <taxon>Caligus</taxon>
    </lineage>
</organism>
<keyword evidence="2" id="KW-0479">Metal-binding</keyword>
<evidence type="ECO:0000256" key="3">
    <source>
        <dbReference type="ARBA" id="ARBA00022741"/>
    </source>
</evidence>
<proteinExistence type="predicted"/>
<dbReference type="InterPro" id="IPR027417">
    <property type="entry name" value="P-loop_NTPase"/>
</dbReference>
<dbReference type="PANTHER" id="PTHR23264:SF35">
    <property type="entry name" value="CYTOSOLIC FE-S CLUSTER ASSEMBLY FACTOR NUBP1"/>
    <property type="match status" value="1"/>
</dbReference>
<dbReference type="PANTHER" id="PTHR23264">
    <property type="entry name" value="NUCLEOTIDE-BINDING PROTEIN NBP35 YEAST -RELATED"/>
    <property type="match status" value="1"/>
</dbReference>
<gene>
    <name evidence="7" type="ORF">FKW44_023756</name>
</gene>
<evidence type="ECO:0000256" key="1">
    <source>
        <dbReference type="ARBA" id="ARBA00022485"/>
    </source>
</evidence>
<sequence length="92" mass="9868">MSGFTCPTCLVTSDILPRTSGGAEALCKETGLPLLAKIPLDQQLAKICDGGENLFESEGESPSSSPQPPFRQSYSELLNNLKQILFEKPPSV</sequence>
<accession>A0A7T8GPF9</accession>
<dbReference type="GO" id="GO:0016226">
    <property type="term" value="P:iron-sulfur cluster assembly"/>
    <property type="evidence" value="ECO:0007669"/>
    <property type="project" value="InterPro"/>
</dbReference>
<dbReference type="EMBL" id="CP045907">
    <property type="protein sequence ID" value="QQP35509.1"/>
    <property type="molecule type" value="Genomic_DNA"/>
</dbReference>
<dbReference type="AlphaFoldDB" id="A0A7T8GPF9"/>
<protein>
    <submittedName>
        <fullName evidence="7">Cytosolic Fe-S cluster assembly factor NUBP1 -like protein</fullName>
    </submittedName>
</protein>
<keyword evidence="4" id="KW-0067">ATP-binding</keyword>
<dbReference type="GO" id="GO:0046872">
    <property type="term" value="F:metal ion binding"/>
    <property type="evidence" value="ECO:0007669"/>
    <property type="project" value="UniProtKB-KW"/>
</dbReference>
<dbReference type="GO" id="GO:0005524">
    <property type="term" value="F:ATP binding"/>
    <property type="evidence" value="ECO:0007669"/>
    <property type="project" value="UniProtKB-KW"/>
</dbReference>
<keyword evidence="8" id="KW-1185">Reference proteome</keyword>
<evidence type="ECO:0000256" key="5">
    <source>
        <dbReference type="ARBA" id="ARBA00023004"/>
    </source>
</evidence>
<name>A0A7T8GPF9_CALRO</name>
<dbReference type="Pfam" id="PF10609">
    <property type="entry name" value="ParA"/>
    <property type="match status" value="1"/>
</dbReference>
<keyword evidence="5" id="KW-0408">Iron</keyword>
<dbReference type="OrthoDB" id="1741334at2759"/>
<evidence type="ECO:0000256" key="2">
    <source>
        <dbReference type="ARBA" id="ARBA00022723"/>
    </source>
</evidence>
<dbReference type="InterPro" id="IPR033756">
    <property type="entry name" value="YlxH/NBP35"/>
</dbReference>
<keyword evidence="1" id="KW-0004">4Fe-4S</keyword>
<evidence type="ECO:0000256" key="6">
    <source>
        <dbReference type="ARBA" id="ARBA00023014"/>
    </source>
</evidence>
<dbReference type="GO" id="GO:0005829">
    <property type="term" value="C:cytosol"/>
    <property type="evidence" value="ECO:0007669"/>
    <property type="project" value="TreeGrafter"/>
</dbReference>
<reference evidence="8" key="1">
    <citation type="submission" date="2021-01" db="EMBL/GenBank/DDBJ databases">
        <title>Caligus Genome Assembly.</title>
        <authorList>
            <person name="Gallardo-Escarate C."/>
        </authorList>
    </citation>
    <scope>NUCLEOTIDE SEQUENCE [LARGE SCALE GENOMIC DNA]</scope>
</reference>
<dbReference type="Gene3D" id="3.40.50.300">
    <property type="entry name" value="P-loop containing nucleotide triphosphate hydrolases"/>
    <property type="match status" value="1"/>
</dbReference>
<dbReference type="Proteomes" id="UP000595437">
    <property type="component" value="Chromosome 18"/>
</dbReference>
<keyword evidence="3" id="KW-0547">Nucleotide-binding</keyword>
<dbReference type="InterPro" id="IPR019591">
    <property type="entry name" value="Mrp/NBP35_ATP-bd"/>
</dbReference>
<dbReference type="GO" id="GO:0051539">
    <property type="term" value="F:4 iron, 4 sulfur cluster binding"/>
    <property type="evidence" value="ECO:0007669"/>
    <property type="project" value="UniProtKB-KW"/>
</dbReference>
<keyword evidence="6" id="KW-0411">Iron-sulfur</keyword>